<dbReference type="AlphaFoldDB" id="A0A511WRD4"/>
<protein>
    <submittedName>
        <fullName evidence="2">Uncharacterized protein</fullName>
    </submittedName>
</protein>
<sequence length="41" mass="4742">MIKGIDKETLGQDLDTNESETTKTTFYSLTRKGNFSWLMKI</sequence>
<accession>A0A511WRD4</accession>
<evidence type="ECO:0000313" key="2">
    <source>
        <dbReference type="EMBL" id="GEN53714.1"/>
    </source>
</evidence>
<gene>
    <name evidence="2" type="ORF">HFA01_19760</name>
</gene>
<comment type="caution">
    <text evidence="2">The sequence shown here is derived from an EMBL/GenBank/DDBJ whole genome shotgun (WGS) entry which is preliminary data.</text>
</comment>
<feature type="compositionally biased region" description="Basic and acidic residues" evidence="1">
    <location>
        <begin position="1"/>
        <end position="10"/>
    </location>
</feature>
<organism evidence="2 3">
    <name type="scientific">Halobacillus faecis</name>
    <dbReference type="NCBI Taxonomy" id="360184"/>
    <lineage>
        <taxon>Bacteria</taxon>
        <taxon>Bacillati</taxon>
        <taxon>Bacillota</taxon>
        <taxon>Bacilli</taxon>
        <taxon>Bacillales</taxon>
        <taxon>Bacillaceae</taxon>
        <taxon>Halobacillus</taxon>
    </lineage>
</organism>
<name>A0A511WRD4_9BACI</name>
<feature type="region of interest" description="Disordered" evidence="1">
    <location>
        <begin position="1"/>
        <end position="22"/>
    </location>
</feature>
<reference evidence="2 3" key="1">
    <citation type="submission" date="2019-07" db="EMBL/GenBank/DDBJ databases">
        <title>Whole genome shotgun sequence of Halobacillus faecis NBRC 103569.</title>
        <authorList>
            <person name="Hosoyama A."/>
            <person name="Uohara A."/>
            <person name="Ohji S."/>
            <person name="Ichikawa N."/>
        </authorList>
    </citation>
    <scope>NUCLEOTIDE SEQUENCE [LARGE SCALE GENOMIC DNA]</scope>
    <source>
        <strain evidence="2 3">NBRC 103569</strain>
    </source>
</reference>
<dbReference type="EMBL" id="BJYD01000017">
    <property type="protein sequence ID" value="GEN53714.1"/>
    <property type="molecule type" value="Genomic_DNA"/>
</dbReference>
<dbReference type="Proteomes" id="UP000321886">
    <property type="component" value="Unassembled WGS sequence"/>
</dbReference>
<evidence type="ECO:0000256" key="1">
    <source>
        <dbReference type="SAM" id="MobiDB-lite"/>
    </source>
</evidence>
<keyword evidence="3" id="KW-1185">Reference proteome</keyword>
<proteinExistence type="predicted"/>
<evidence type="ECO:0000313" key="3">
    <source>
        <dbReference type="Proteomes" id="UP000321886"/>
    </source>
</evidence>